<reference evidence="2 3" key="1">
    <citation type="journal article" date="2011" name="Stand. Genomic Sci.">
        <title>Complete genome sequence of Bacteroides salanitronis type strain (BL78).</title>
        <authorList>
            <person name="Gronow S."/>
            <person name="Held B."/>
            <person name="Lucas S."/>
            <person name="Lapidus A."/>
            <person name="Del Rio T.G."/>
            <person name="Nolan M."/>
            <person name="Tice H."/>
            <person name="Deshpande S."/>
            <person name="Cheng J.F."/>
            <person name="Pitluck S."/>
            <person name="Liolios K."/>
            <person name="Pagani I."/>
            <person name="Ivanova N."/>
            <person name="Mavromatis K."/>
            <person name="Pati A."/>
            <person name="Tapia R."/>
            <person name="Han C."/>
            <person name="Goodwin L."/>
            <person name="Chen A."/>
            <person name="Palaniappan K."/>
            <person name="Land M."/>
            <person name="Hauser L."/>
            <person name="Chang Y.J."/>
            <person name="Jeffries C.D."/>
            <person name="Brambilla E.M."/>
            <person name="Rohde M."/>
            <person name="Goker M."/>
            <person name="Detter J.C."/>
            <person name="Woyke T."/>
            <person name="Bristow J."/>
            <person name="Markowitz V."/>
            <person name="Hugenholtz P."/>
            <person name="Kyrpides N.C."/>
            <person name="Klenk H.P."/>
            <person name="Eisen J.A."/>
        </authorList>
    </citation>
    <scope>NUCLEOTIDE SEQUENCE [LARGE SCALE GENOMIC DNA]</scope>
    <source>
        <strain evidence="2 3">DSM 18170</strain>
    </source>
</reference>
<name>F0R0R1_PHOSB</name>
<dbReference type="AlphaFoldDB" id="F0R0R1"/>
<keyword evidence="3" id="KW-1185">Reference proteome</keyword>
<keyword evidence="1" id="KW-0812">Transmembrane</keyword>
<dbReference type="Proteomes" id="UP000007486">
    <property type="component" value="Chromosome"/>
</dbReference>
<evidence type="ECO:0000313" key="2">
    <source>
        <dbReference type="EMBL" id="ADY36265.1"/>
    </source>
</evidence>
<proteinExistence type="predicted"/>
<feature type="transmembrane region" description="Helical" evidence="1">
    <location>
        <begin position="6"/>
        <end position="21"/>
    </location>
</feature>
<organism evidence="2 3">
    <name type="scientific">Phocaeicola salanitronis (strain DSM 18170 / JCM 13657 / CCUG 60908 / BL78)</name>
    <name type="common">Bacteroides salanitronis</name>
    <dbReference type="NCBI Taxonomy" id="667015"/>
    <lineage>
        <taxon>Bacteria</taxon>
        <taxon>Pseudomonadati</taxon>
        <taxon>Bacteroidota</taxon>
        <taxon>Bacteroidia</taxon>
        <taxon>Bacteroidales</taxon>
        <taxon>Bacteroidaceae</taxon>
        <taxon>Phocaeicola</taxon>
    </lineage>
</organism>
<protein>
    <submittedName>
        <fullName evidence="2">Uncharacterized protein</fullName>
    </submittedName>
</protein>
<dbReference type="KEGG" id="bsa:Bacsa_1702"/>
<keyword evidence="1" id="KW-1133">Transmembrane helix</keyword>
<gene>
    <name evidence="2" type="ordered locus">Bacsa_1702</name>
</gene>
<evidence type="ECO:0000313" key="3">
    <source>
        <dbReference type="Proteomes" id="UP000007486"/>
    </source>
</evidence>
<accession>F0R0R1</accession>
<sequence length="31" mass="3439">MGAVIVSVMVIAIASLVYFHYQDKKEAQKAK</sequence>
<keyword evidence="1" id="KW-0472">Membrane</keyword>
<dbReference type="EMBL" id="CP002530">
    <property type="protein sequence ID" value="ADY36265.1"/>
    <property type="molecule type" value="Genomic_DNA"/>
</dbReference>
<evidence type="ECO:0000256" key="1">
    <source>
        <dbReference type="SAM" id="Phobius"/>
    </source>
</evidence>
<dbReference type="HOGENOM" id="CLU_3395170_0_0_10"/>